<feature type="compositionally biased region" description="Basic and acidic residues" evidence="1">
    <location>
        <begin position="57"/>
        <end position="70"/>
    </location>
</feature>
<feature type="region of interest" description="Disordered" evidence="1">
    <location>
        <begin position="48"/>
        <end position="116"/>
    </location>
</feature>
<evidence type="ECO:0000256" key="1">
    <source>
        <dbReference type="SAM" id="MobiDB-lite"/>
    </source>
</evidence>
<evidence type="ECO:0000313" key="2">
    <source>
        <dbReference type="EMBL" id="AFM27652.1"/>
    </source>
</evidence>
<accession>I4CDL1</accession>
<dbReference type="HOGENOM" id="CLU_2092901_0_0_7"/>
<organism evidence="2 3">
    <name type="scientific">Desulfomonile tiedjei (strain ATCC 49306 / DSM 6799 / DCB-1)</name>
    <dbReference type="NCBI Taxonomy" id="706587"/>
    <lineage>
        <taxon>Bacteria</taxon>
        <taxon>Pseudomonadati</taxon>
        <taxon>Thermodesulfobacteriota</taxon>
        <taxon>Desulfomonilia</taxon>
        <taxon>Desulfomonilales</taxon>
        <taxon>Desulfomonilaceae</taxon>
        <taxon>Desulfomonile</taxon>
    </lineage>
</organism>
<protein>
    <submittedName>
        <fullName evidence="2">Uncharacterized protein</fullName>
    </submittedName>
</protein>
<feature type="region of interest" description="Disordered" evidence="1">
    <location>
        <begin position="1"/>
        <end position="21"/>
    </location>
</feature>
<proteinExistence type="predicted"/>
<keyword evidence="3" id="KW-1185">Reference proteome</keyword>
<gene>
    <name evidence="2" type="ordered locus">Desti_5042</name>
</gene>
<name>I4CDL1_DESTA</name>
<dbReference type="Proteomes" id="UP000006055">
    <property type="component" value="Chromosome"/>
</dbReference>
<dbReference type="KEGG" id="dti:Desti_5042"/>
<dbReference type="AlphaFoldDB" id="I4CDL1"/>
<reference evidence="3" key="1">
    <citation type="submission" date="2012-06" db="EMBL/GenBank/DDBJ databases">
        <title>Complete sequence of chromosome of Desulfomonile tiedjei DSM 6799.</title>
        <authorList>
            <person name="Lucas S."/>
            <person name="Copeland A."/>
            <person name="Lapidus A."/>
            <person name="Glavina del Rio T."/>
            <person name="Dalin E."/>
            <person name="Tice H."/>
            <person name="Bruce D."/>
            <person name="Goodwin L."/>
            <person name="Pitluck S."/>
            <person name="Peters L."/>
            <person name="Ovchinnikova G."/>
            <person name="Zeytun A."/>
            <person name="Lu M."/>
            <person name="Kyrpides N."/>
            <person name="Mavromatis K."/>
            <person name="Ivanova N."/>
            <person name="Brettin T."/>
            <person name="Detter J.C."/>
            <person name="Han C."/>
            <person name="Larimer F."/>
            <person name="Land M."/>
            <person name="Hauser L."/>
            <person name="Markowitz V."/>
            <person name="Cheng J.-F."/>
            <person name="Hugenholtz P."/>
            <person name="Woyke T."/>
            <person name="Wu D."/>
            <person name="Spring S."/>
            <person name="Schroeder M."/>
            <person name="Brambilla E."/>
            <person name="Klenk H.-P."/>
            <person name="Eisen J.A."/>
        </authorList>
    </citation>
    <scope>NUCLEOTIDE SEQUENCE [LARGE SCALE GENOMIC DNA]</scope>
    <source>
        <strain evidence="3">ATCC 49306 / DSM 6799 / DCB-1</strain>
    </source>
</reference>
<dbReference type="EMBL" id="CP003360">
    <property type="protein sequence ID" value="AFM27652.1"/>
    <property type="molecule type" value="Genomic_DNA"/>
</dbReference>
<dbReference type="STRING" id="706587.Desti_5042"/>
<sequence>MLQQLCAYKDGTPDREEKSTAGPGEFYMFWKYVRLGIICAVLAGIASCAGPKPQTRTPEESSRIKEEDLTTPRTQPEQYPADPSQVTPVPQGGSPPAIDPGSRQPRKFIFRDRKGG</sequence>
<evidence type="ECO:0000313" key="3">
    <source>
        <dbReference type="Proteomes" id="UP000006055"/>
    </source>
</evidence>